<protein>
    <submittedName>
        <fullName evidence="7">ABC transporter permease</fullName>
    </submittedName>
</protein>
<evidence type="ECO:0000256" key="3">
    <source>
        <dbReference type="ARBA" id="ARBA00022692"/>
    </source>
</evidence>
<accession>A0ABW6ZZJ6</accession>
<comment type="subcellular location">
    <subcellularLocation>
        <location evidence="1">Cell membrane</location>
        <topology evidence="1">Multi-pass membrane protein</topology>
    </subcellularLocation>
</comment>
<evidence type="ECO:0000256" key="5">
    <source>
        <dbReference type="ARBA" id="ARBA00023136"/>
    </source>
</evidence>
<feature type="transmembrane region" description="Helical" evidence="6">
    <location>
        <begin position="111"/>
        <end position="132"/>
    </location>
</feature>
<dbReference type="Proteomes" id="UP001604002">
    <property type="component" value="Unassembled WGS sequence"/>
</dbReference>
<comment type="caution">
    <text evidence="7">The sequence shown here is derived from an EMBL/GenBank/DDBJ whole genome shotgun (WGS) entry which is preliminary data.</text>
</comment>
<feature type="transmembrane region" description="Helical" evidence="6">
    <location>
        <begin position="139"/>
        <end position="161"/>
    </location>
</feature>
<evidence type="ECO:0000256" key="6">
    <source>
        <dbReference type="SAM" id="Phobius"/>
    </source>
</evidence>
<dbReference type="InterPro" id="IPR001851">
    <property type="entry name" value="ABC_transp_permease"/>
</dbReference>
<keyword evidence="3 6" id="KW-0812">Transmembrane</keyword>
<evidence type="ECO:0000256" key="1">
    <source>
        <dbReference type="ARBA" id="ARBA00004651"/>
    </source>
</evidence>
<evidence type="ECO:0000313" key="7">
    <source>
        <dbReference type="EMBL" id="MFG1374189.1"/>
    </source>
</evidence>
<dbReference type="CDD" id="cd06579">
    <property type="entry name" value="TM_PBP1_transp_AraH_like"/>
    <property type="match status" value="1"/>
</dbReference>
<keyword evidence="8" id="KW-1185">Reference proteome</keyword>
<feature type="transmembrane region" description="Helical" evidence="6">
    <location>
        <begin position="88"/>
        <end position="105"/>
    </location>
</feature>
<feature type="transmembrane region" description="Helical" evidence="6">
    <location>
        <begin position="181"/>
        <end position="205"/>
    </location>
</feature>
<feature type="transmembrane region" description="Helical" evidence="6">
    <location>
        <begin position="24"/>
        <end position="42"/>
    </location>
</feature>
<dbReference type="Pfam" id="PF02653">
    <property type="entry name" value="BPD_transp_2"/>
    <property type="match status" value="1"/>
</dbReference>
<evidence type="ECO:0000313" key="8">
    <source>
        <dbReference type="Proteomes" id="UP001604002"/>
    </source>
</evidence>
<dbReference type="EMBL" id="JBAFVH010000011">
    <property type="protein sequence ID" value="MFG1374189.1"/>
    <property type="molecule type" value="Genomic_DNA"/>
</dbReference>
<dbReference type="RefSeq" id="WP_393993856.1">
    <property type="nucleotide sequence ID" value="NZ_JBAFVH010000011.1"/>
</dbReference>
<evidence type="ECO:0000256" key="2">
    <source>
        <dbReference type="ARBA" id="ARBA00022475"/>
    </source>
</evidence>
<evidence type="ECO:0000256" key="4">
    <source>
        <dbReference type="ARBA" id="ARBA00022989"/>
    </source>
</evidence>
<keyword evidence="4 6" id="KW-1133">Transmembrane helix</keyword>
<name>A0ABW6ZZJ6_9HYPH</name>
<feature type="transmembrane region" description="Helical" evidence="6">
    <location>
        <begin position="315"/>
        <end position="334"/>
    </location>
</feature>
<dbReference type="PANTHER" id="PTHR32196">
    <property type="entry name" value="ABC TRANSPORTER PERMEASE PROTEIN YPHD-RELATED-RELATED"/>
    <property type="match status" value="1"/>
</dbReference>
<proteinExistence type="predicted"/>
<keyword evidence="5 6" id="KW-0472">Membrane</keyword>
<sequence>MSIAATNTPQTPLRNPPRQLLKRAFVKVGVLPILLVFAILVFRSMSDNFLTVQNLTNVVRQSVFLAIVSLGQMMVLLTGGFDLSVGTILALTSVTTALAMSGFALAMPDMILLAIVLGALVGLACGTLVGLVSGIGVAAFGVSPFIMTLGVASMGFGIALFLTGGTPVYGMPPEFGEVMGFGAVLGLPLPIWVAIGLVGVAYVLVNWTRLGRSFYAVGGNARAALLSGINTKASLVAVYVLSALFTAVAGVLLTARLDSGEANVGSAMPLESIAACVIAGVSLRGGIGRVENVVLGALFINLVQNGMNLARIDSYLQTVVIGAILIAAVIFDQIRLRFAADLKD</sequence>
<feature type="transmembrane region" description="Helical" evidence="6">
    <location>
        <begin position="235"/>
        <end position="255"/>
    </location>
</feature>
<feature type="transmembrane region" description="Helical" evidence="6">
    <location>
        <begin position="62"/>
        <end position="81"/>
    </location>
</feature>
<keyword evidence="2" id="KW-1003">Cell membrane</keyword>
<organism evidence="7 8">
    <name type="scientific">Xanthobacter oligotrophicus</name>
    <dbReference type="NCBI Taxonomy" id="2607286"/>
    <lineage>
        <taxon>Bacteria</taxon>
        <taxon>Pseudomonadati</taxon>
        <taxon>Pseudomonadota</taxon>
        <taxon>Alphaproteobacteria</taxon>
        <taxon>Hyphomicrobiales</taxon>
        <taxon>Xanthobacteraceae</taxon>
        <taxon>Xanthobacter</taxon>
    </lineage>
</organism>
<gene>
    <name evidence="7" type="ORF">V5F32_18575</name>
</gene>
<reference evidence="7 8" key="1">
    <citation type="submission" date="2024-02" db="EMBL/GenBank/DDBJ databases">
        <title>Expansion and revision of Xanthobacter and proposal of Roseixanthobacter gen. nov.</title>
        <authorList>
            <person name="Soltysiak M.P.M."/>
            <person name="Jalihal A."/>
            <person name="Ory A."/>
            <person name="Chrisophersen C."/>
            <person name="Lee A.D."/>
            <person name="Boulton J."/>
            <person name="Springer M."/>
        </authorList>
    </citation>
    <scope>NUCLEOTIDE SEQUENCE [LARGE SCALE GENOMIC DNA]</scope>
    <source>
        <strain evidence="7 8">23A</strain>
    </source>
</reference>